<evidence type="ECO:0000256" key="1">
    <source>
        <dbReference type="ARBA" id="ARBA00022692"/>
    </source>
</evidence>
<evidence type="ECO:0008006" key="8">
    <source>
        <dbReference type="Google" id="ProtNLM"/>
    </source>
</evidence>
<keyword evidence="2 5" id="KW-1133">Transmembrane helix</keyword>
<feature type="region of interest" description="Disordered" evidence="4">
    <location>
        <begin position="1"/>
        <end position="23"/>
    </location>
</feature>
<dbReference type="InterPro" id="IPR052714">
    <property type="entry name" value="MFS_Exporter"/>
</dbReference>
<feature type="transmembrane region" description="Helical" evidence="5">
    <location>
        <begin position="255"/>
        <end position="279"/>
    </location>
</feature>
<dbReference type="PANTHER" id="PTHR23531:SF1">
    <property type="entry name" value="QUINOLENE RESISTANCE PROTEIN NORA"/>
    <property type="match status" value="1"/>
</dbReference>
<dbReference type="Gene3D" id="1.20.1250.20">
    <property type="entry name" value="MFS general substrate transporter like domains"/>
    <property type="match status" value="1"/>
</dbReference>
<dbReference type="EMBL" id="QKOD01000003">
    <property type="protein sequence ID" value="RNJ44968.1"/>
    <property type="molecule type" value="Genomic_DNA"/>
</dbReference>
<dbReference type="Pfam" id="PF07690">
    <property type="entry name" value="MFS_1"/>
    <property type="match status" value="1"/>
</dbReference>
<feature type="transmembrane region" description="Helical" evidence="5">
    <location>
        <begin position="191"/>
        <end position="215"/>
    </location>
</feature>
<evidence type="ECO:0000313" key="7">
    <source>
        <dbReference type="Proteomes" id="UP000275436"/>
    </source>
</evidence>
<keyword evidence="1 5" id="KW-0812">Transmembrane</keyword>
<keyword evidence="3 5" id="KW-0472">Membrane</keyword>
<comment type="caution">
    <text evidence="6">The sequence shown here is derived from an EMBL/GenBank/DDBJ whole genome shotgun (WGS) entry which is preliminary data.</text>
</comment>
<evidence type="ECO:0000256" key="5">
    <source>
        <dbReference type="SAM" id="Phobius"/>
    </source>
</evidence>
<feature type="transmembrane region" description="Helical" evidence="5">
    <location>
        <begin position="357"/>
        <end position="376"/>
    </location>
</feature>
<organism evidence="6 7">
    <name type="scientific">Mesorhizobium japonicum</name>
    <dbReference type="NCBI Taxonomy" id="2066070"/>
    <lineage>
        <taxon>Bacteria</taxon>
        <taxon>Pseudomonadati</taxon>
        <taxon>Pseudomonadota</taxon>
        <taxon>Alphaproteobacteria</taxon>
        <taxon>Hyphomicrobiales</taxon>
        <taxon>Phyllobacteriaceae</taxon>
        <taxon>Mesorhizobium</taxon>
    </lineage>
</organism>
<feature type="transmembrane region" description="Helical" evidence="5">
    <location>
        <begin position="227"/>
        <end position="249"/>
    </location>
</feature>
<dbReference type="GO" id="GO:0022857">
    <property type="term" value="F:transmembrane transporter activity"/>
    <property type="evidence" value="ECO:0007669"/>
    <property type="project" value="InterPro"/>
</dbReference>
<evidence type="ECO:0000256" key="4">
    <source>
        <dbReference type="SAM" id="MobiDB-lite"/>
    </source>
</evidence>
<feature type="transmembrane region" description="Helical" evidence="5">
    <location>
        <begin position="443"/>
        <end position="462"/>
    </location>
</feature>
<gene>
    <name evidence="6" type="ORF">DNR46_13765</name>
</gene>
<name>A0A3M9XC00_9HYPH</name>
<evidence type="ECO:0000256" key="2">
    <source>
        <dbReference type="ARBA" id="ARBA00022989"/>
    </source>
</evidence>
<dbReference type="InterPro" id="IPR011701">
    <property type="entry name" value="MFS"/>
</dbReference>
<feature type="transmembrane region" description="Helical" evidence="5">
    <location>
        <begin position="135"/>
        <end position="156"/>
    </location>
</feature>
<accession>A0A3M9XC00</accession>
<proteinExistence type="predicted"/>
<evidence type="ECO:0000313" key="6">
    <source>
        <dbReference type="EMBL" id="RNJ44968.1"/>
    </source>
</evidence>
<dbReference type="PANTHER" id="PTHR23531">
    <property type="entry name" value="QUINOLENE RESISTANCE PROTEIN NORA"/>
    <property type="match status" value="1"/>
</dbReference>
<evidence type="ECO:0000256" key="3">
    <source>
        <dbReference type="ARBA" id="ARBA00023136"/>
    </source>
</evidence>
<feature type="transmembrane region" description="Helical" evidence="5">
    <location>
        <begin position="291"/>
        <end position="316"/>
    </location>
</feature>
<feature type="transmembrane region" description="Helical" evidence="5">
    <location>
        <begin position="100"/>
        <end position="123"/>
    </location>
</feature>
<dbReference type="AlphaFoldDB" id="A0A3M9XC00"/>
<dbReference type="InterPro" id="IPR036259">
    <property type="entry name" value="MFS_trans_sf"/>
</dbReference>
<feature type="transmembrane region" description="Helical" evidence="5">
    <location>
        <begin position="328"/>
        <end position="345"/>
    </location>
</feature>
<dbReference type="SUPFAM" id="SSF103473">
    <property type="entry name" value="MFS general substrate transporter"/>
    <property type="match status" value="1"/>
</dbReference>
<sequence length="472" mass="47463">MPNWAASARVDGSTTPGRRMPARMCASSPRRTWCPRLSLPCRSISSARSALKLDNYSITKVVMSIVPVARYTSARHPLRRSDMAATAVTIHSDKDTAEPIFTASMLGMAGVMFSAMSSFYLLLSAIAAHAASLGGAGAAGHATGALMAATIGGEIAAPRIIAACGRKVSLVLALGLLGTACLMAFPSSLSLLLLNCLVRGVALGVLLVTASGISAKLAPPSRRAEAMSLYGVASAVPAILAVPLGPWVLSHLGPSVTALGGSGLAVIALGATAILPVDISRDDDCDHRMPPWSLVAIPATALACGAILVGAAVTILPLAHPEASSGEIMLGLLFQGAGAAFTRWASARQVDRHGPKVPTGAGLASCALAAVCLALPSQAAMLTGMLLSGMAFGVLQSATVADVLSRVAPSQGDGAGALWNVAYDAGLGIGGLAVAALATSVGFGAAFAATAALFALVMLFALKPDGTSRRPN</sequence>
<dbReference type="Proteomes" id="UP000275436">
    <property type="component" value="Unassembled WGS sequence"/>
</dbReference>
<reference evidence="6 7" key="1">
    <citation type="journal article" date="2018" name="Mol. Plant Microbe Interact.">
        <title>Taxonomically Different Co-Microsymbionts of a Relict Legume, Oxytropis popoviana, Have Complementary Sets of Symbiotic Genes and Together Increase the Efficiency of Plant Nodulation.</title>
        <authorList>
            <person name="Safronova V."/>
            <person name="Belimov A."/>
            <person name="Sazanova A."/>
            <person name="Chirak E."/>
            <person name="Verkhozina A."/>
            <person name="Kuznetsova I."/>
            <person name="Andronov E."/>
            <person name="Puhalsky J."/>
            <person name="Tikhonovich I."/>
        </authorList>
    </citation>
    <scope>NUCLEOTIDE SEQUENCE [LARGE SCALE GENOMIC DNA]</scope>
    <source>
        <strain evidence="6 7">Opo-235</strain>
    </source>
</reference>
<feature type="transmembrane region" description="Helical" evidence="5">
    <location>
        <begin position="168"/>
        <end position="185"/>
    </location>
</feature>
<protein>
    <recommendedName>
        <fullName evidence="8">MFS transporter</fullName>
    </recommendedName>
</protein>